<dbReference type="AlphaFoldDB" id="A0A8C0VX41"/>
<dbReference type="InterPro" id="IPR013106">
    <property type="entry name" value="Ig_V-set"/>
</dbReference>
<organism evidence="11">
    <name type="scientific">Castor canadensis</name>
    <name type="common">American beaver</name>
    <dbReference type="NCBI Taxonomy" id="51338"/>
    <lineage>
        <taxon>Eukaryota</taxon>
        <taxon>Metazoa</taxon>
        <taxon>Chordata</taxon>
        <taxon>Craniata</taxon>
        <taxon>Vertebrata</taxon>
        <taxon>Euteleostomi</taxon>
        <taxon>Mammalia</taxon>
        <taxon>Eutheria</taxon>
        <taxon>Euarchontoglires</taxon>
        <taxon>Glires</taxon>
        <taxon>Rodentia</taxon>
        <taxon>Castorimorpha</taxon>
        <taxon>Castoridae</taxon>
        <taxon>Castor</taxon>
    </lineage>
</organism>
<dbReference type="InterPro" id="IPR007110">
    <property type="entry name" value="Ig-like_dom"/>
</dbReference>
<feature type="domain" description="Ig-like" evidence="10">
    <location>
        <begin position="43"/>
        <end position="164"/>
    </location>
</feature>
<dbReference type="GO" id="GO:0030593">
    <property type="term" value="P:neutrophil chemotaxis"/>
    <property type="evidence" value="ECO:0007669"/>
    <property type="project" value="TreeGrafter"/>
</dbReference>
<evidence type="ECO:0000256" key="1">
    <source>
        <dbReference type="ARBA" id="ARBA00004479"/>
    </source>
</evidence>
<dbReference type="GO" id="GO:0005886">
    <property type="term" value="C:plasma membrane"/>
    <property type="evidence" value="ECO:0007669"/>
    <property type="project" value="TreeGrafter"/>
</dbReference>
<dbReference type="SMART" id="SM00409">
    <property type="entry name" value="IG"/>
    <property type="match status" value="2"/>
</dbReference>
<keyword evidence="2 9" id="KW-0812">Transmembrane</keyword>
<keyword evidence="8" id="KW-0393">Immunoglobulin domain</keyword>
<evidence type="ECO:0000259" key="10">
    <source>
        <dbReference type="PROSITE" id="PS50835"/>
    </source>
</evidence>
<sequence>MSSIIVGTAVVGELGASLLLGAFILDPKVESSMFCPLKLILIPVLLGYSLGLNDWSVSSPELIVHVGDTALMGCVFQSTEEKHVTKVDWMFSSGQHAEGEYVLFYYSNFSVPMGRFKNRVRLVGDVLHNDGSLLLENIQEADQGNFTCEIRIKGESKVFKKRVMVHVLPEDPKELIIHVGDSAEMGCVFQSTEEKLVTKVVWMFSSEEHDKEVIVLYSDLKFNKPMRYPQNWGRFQNRVNLVGNIFQNDGSIMLQSVKKSDRGVYTCNIHLGSLVFRKTFVLHVILEETRSTPRPEGLGRNQLVIIVGIVCATLLLLPVLILIVKRTHRNKSSVNSTANVKSLENMKKANPEKHIYSSIVTRELMEEEPSGQSEATYMIMVRLTLGSSWAHVWKRNLSWEGHGKLWVVGVPRSSGRLTSEVRDFCRW</sequence>
<evidence type="ECO:0000313" key="11">
    <source>
        <dbReference type="Ensembl" id="ENSCCNP00000000755.1"/>
    </source>
</evidence>
<evidence type="ECO:0000256" key="4">
    <source>
        <dbReference type="ARBA" id="ARBA00022989"/>
    </source>
</evidence>
<evidence type="ECO:0000256" key="9">
    <source>
        <dbReference type="SAM" id="Phobius"/>
    </source>
</evidence>
<name>A0A8C0VX41_CASCN</name>
<dbReference type="GO" id="GO:0072672">
    <property type="term" value="P:neutrophil extravasation"/>
    <property type="evidence" value="ECO:0007669"/>
    <property type="project" value="TreeGrafter"/>
</dbReference>
<dbReference type="InterPro" id="IPR000920">
    <property type="entry name" value="Myelin_P0-rel"/>
</dbReference>
<comment type="subcellular location">
    <subcellularLocation>
        <location evidence="1">Membrane</location>
        <topology evidence="1">Single-pass type I membrane protein</topology>
    </subcellularLocation>
</comment>
<dbReference type="PANTHER" id="PTHR13869">
    <property type="entry name" value="MYELIN P0 RELATED"/>
    <property type="match status" value="1"/>
</dbReference>
<dbReference type="GO" id="GO:0007157">
    <property type="term" value="P:heterophilic cell-cell adhesion via plasma membrane cell adhesion molecules"/>
    <property type="evidence" value="ECO:0007669"/>
    <property type="project" value="TreeGrafter"/>
</dbReference>
<evidence type="ECO:0000313" key="12">
    <source>
        <dbReference type="RefSeq" id="XP_020016390.1"/>
    </source>
</evidence>
<feature type="domain" description="Ig-like" evidence="10">
    <location>
        <begin position="169"/>
        <end position="269"/>
    </location>
</feature>
<dbReference type="SUPFAM" id="SSF48726">
    <property type="entry name" value="Immunoglobulin"/>
    <property type="match status" value="2"/>
</dbReference>
<keyword evidence="6" id="KW-1015">Disulfide bond</keyword>
<keyword evidence="5 9" id="KW-0472">Membrane</keyword>
<dbReference type="Gene3D" id="2.60.40.10">
    <property type="entry name" value="Immunoglobulins"/>
    <property type="match status" value="2"/>
</dbReference>
<evidence type="ECO:0000256" key="8">
    <source>
        <dbReference type="ARBA" id="ARBA00023319"/>
    </source>
</evidence>
<proteinExistence type="predicted"/>
<accession>A0A8C0VX41</accession>
<dbReference type="Pfam" id="PF07686">
    <property type="entry name" value="V-set"/>
    <property type="match status" value="2"/>
</dbReference>
<dbReference type="PANTHER" id="PTHR13869:SF22">
    <property type="entry name" value="JUNCTIONAL ADHESION MOLECULE-LIKE"/>
    <property type="match status" value="1"/>
</dbReference>
<evidence type="ECO:0000256" key="7">
    <source>
        <dbReference type="ARBA" id="ARBA00023180"/>
    </source>
</evidence>
<dbReference type="PROSITE" id="PS50835">
    <property type="entry name" value="IG_LIKE"/>
    <property type="match status" value="2"/>
</dbReference>
<dbReference type="SMART" id="SM00406">
    <property type="entry name" value="IGv"/>
    <property type="match status" value="2"/>
</dbReference>
<reference evidence="11" key="1">
    <citation type="submission" date="2023-09" db="UniProtKB">
        <authorList>
            <consortium name="Ensembl"/>
        </authorList>
    </citation>
    <scope>IDENTIFICATION</scope>
</reference>
<evidence type="ECO:0000256" key="3">
    <source>
        <dbReference type="ARBA" id="ARBA00022729"/>
    </source>
</evidence>
<evidence type="ECO:0000256" key="6">
    <source>
        <dbReference type="ARBA" id="ARBA00023157"/>
    </source>
</evidence>
<dbReference type="InterPro" id="IPR013783">
    <property type="entry name" value="Ig-like_fold"/>
</dbReference>
<evidence type="ECO:0000256" key="2">
    <source>
        <dbReference type="ARBA" id="ARBA00022692"/>
    </source>
</evidence>
<dbReference type="InterPro" id="IPR003599">
    <property type="entry name" value="Ig_sub"/>
</dbReference>
<dbReference type="PRINTS" id="PR00213">
    <property type="entry name" value="MYELINP0"/>
</dbReference>
<keyword evidence="7" id="KW-0325">Glycoprotein</keyword>
<dbReference type="RefSeq" id="XP_020016390.1">
    <property type="nucleotide sequence ID" value="XM_020160801.1"/>
</dbReference>
<evidence type="ECO:0000256" key="5">
    <source>
        <dbReference type="ARBA" id="ARBA00023136"/>
    </source>
</evidence>
<feature type="transmembrane region" description="Helical" evidence="9">
    <location>
        <begin position="303"/>
        <end position="324"/>
    </location>
</feature>
<dbReference type="KEGG" id="ccan:109684411"/>
<dbReference type="OrthoDB" id="10012075at2759"/>
<keyword evidence="3" id="KW-0732">Signal</keyword>
<keyword evidence="4 9" id="KW-1133">Transmembrane helix</keyword>
<reference evidence="12" key="2">
    <citation type="submission" date="2025-04" db="UniProtKB">
        <authorList>
            <consortium name="RefSeq"/>
        </authorList>
    </citation>
    <scope>IDENTIFICATION</scope>
    <source>
        <tissue evidence="12">Leukocyte</tissue>
    </source>
</reference>
<dbReference type="GO" id="GO:0035696">
    <property type="term" value="P:monocyte extravasation"/>
    <property type="evidence" value="ECO:0007669"/>
    <property type="project" value="TreeGrafter"/>
</dbReference>
<dbReference type="GO" id="GO:0050839">
    <property type="term" value="F:cell adhesion molecule binding"/>
    <property type="evidence" value="ECO:0007669"/>
    <property type="project" value="TreeGrafter"/>
</dbReference>
<gene>
    <name evidence="11 12" type="primary">Jaml</name>
</gene>
<protein>
    <submittedName>
        <fullName evidence="12">Junctional adhesion molecule-like isoform X1</fullName>
    </submittedName>
</protein>
<dbReference type="CTD" id="120425"/>
<dbReference type="Ensembl" id="ENSCCNT00000000969.1">
    <property type="protein sequence ID" value="ENSCCNP00000000755.1"/>
    <property type="gene ID" value="ENSCCNG00000000837.1"/>
</dbReference>
<feature type="transmembrane region" description="Helical" evidence="9">
    <location>
        <begin position="6"/>
        <end position="25"/>
    </location>
</feature>
<dbReference type="InterPro" id="IPR036179">
    <property type="entry name" value="Ig-like_dom_sf"/>
</dbReference>